<evidence type="ECO:0000313" key="1">
    <source>
        <dbReference type="EMBL" id="GER35320.1"/>
    </source>
</evidence>
<sequence length="108" mass="12585">MHPLHRRCHYYHHWQRLKGPELTVFERLKMEAMGAEYAVAERFLSSAFEALLLETTTAVAKSLVCFLLTAQSLCNTKVFPRDLISPERFVLFPFSTTSPNFSLIVRWH</sequence>
<name>A0A5A7PR80_STRAF</name>
<dbReference type="AlphaFoldDB" id="A0A5A7PR80"/>
<gene>
    <name evidence="1" type="ORF">STAS_11584</name>
</gene>
<keyword evidence="2" id="KW-1185">Reference proteome</keyword>
<dbReference type="EMBL" id="BKCP01004961">
    <property type="protein sequence ID" value="GER35320.1"/>
    <property type="molecule type" value="Genomic_DNA"/>
</dbReference>
<dbReference type="Proteomes" id="UP000325081">
    <property type="component" value="Unassembled WGS sequence"/>
</dbReference>
<accession>A0A5A7PR80</accession>
<comment type="caution">
    <text evidence="1">The sequence shown here is derived from an EMBL/GenBank/DDBJ whole genome shotgun (WGS) entry which is preliminary data.</text>
</comment>
<organism evidence="1 2">
    <name type="scientific">Striga asiatica</name>
    <name type="common">Asiatic witchweed</name>
    <name type="synonym">Buchnera asiatica</name>
    <dbReference type="NCBI Taxonomy" id="4170"/>
    <lineage>
        <taxon>Eukaryota</taxon>
        <taxon>Viridiplantae</taxon>
        <taxon>Streptophyta</taxon>
        <taxon>Embryophyta</taxon>
        <taxon>Tracheophyta</taxon>
        <taxon>Spermatophyta</taxon>
        <taxon>Magnoliopsida</taxon>
        <taxon>eudicotyledons</taxon>
        <taxon>Gunneridae</taxon>
        <taxon>Pentapetalae</taxon>
        <taxon>asterids</taxon>
        <taxon>lamiids</taxon>
        <taxon>Lamiales</taxon>
        <taxon>Orobanchaceae</taxon>
        <taxon>Buchnereae</taxon>
        <taxon>Striga</taxon>
    </lineage>
</organism>
<proteinExistence type="predicted"/>
<reference evidence="2" key="1">
    <citation type="journal article" date="2019" name="Curr. Biol.">
        <title>Genome Sequence of Striga asiatica Provides Insight into the Evolution of Plant Parasitism.</title>
        <authorList>
            <person name="Yoshida S."/>
            <person name="Kim S."/>
            <person name="Wafula E.K."/>
            <person name="Tanskanen J."/>
            <person name="Kim Y.M."/>
            <person name="Honaas L."/>
            <person name="Yang Z."/>
            <person name="Spallek T."/>
            <person name="Conn C.E."/>
            <person name="Ichihashi Y."/>
            <person name="Cheong K."/>
            <person name="Cui S."/>
            <person name="Der J.P."/>
            <person name="Gundlach H."/>
            <person name="Jiao Y."/>
            <person name="Hori C."/>
            <person name="Ishida J.K."/>
            <person name="Kasahara H."/>
            <person name="Kiba T."/>
            <person name="Kim M.S."/>
            <person name="Koo N."/>
            <person name="Laohavisit A."/>
            <person name="Lee Y.H."/>
            <person name="Lumba S."/>
            <person name="McCourt P."/>
            <person name="Mortimer J.C."/>
            <person name="Mutuku J.M."/>
            <person name="Nomura T."/>
            <person name="Sasaki-Sekimoto Y."/>
            <person name="Seto Y."/>
            <person name="Wang Y."/>
            <person name="Wakatake T."/>
            <person name="Sakakibara H."/>
            <person name="Demura T."/>
            <person name="Yamaguchi S."/>
            <person name="Yoneyama K."/>
            <person name="Manabe R.I."/>
            <person name="Nelson D.C."/>
            <person name="Schulman A.H."/>
            <person name="Timko M.P."/>
            <person name="dePamphilis C.W."/>
            <person name="Choi D."/>
            <person name="Shirasu K."/>
        </authorList>
    </citation>
    <scope>NUCLEOTIDE SEQUENCE [LARGE SCALE GENOMIC DNA]</scope>
    <source>
        <strain evidence="2">cv. UVA1</strain>
    </source>
</reference>
<protein>
    <submittedName>
        <fullName evidence="1">Protein-export protein SecB</fullName>
    </submittedName>
</protein>
<evidence type="ECO:0000313" key="2">
    <source>
        <dbReference type="Proteomes" id="UP000325081"/>
    </source>
</evidence>